<dbReference type="PANTHER" id="PTHR34605">
    <property type="entry name" value="PHAGE_INTEGRASE DOMAIN-CONTAINING PROTEIN"/>
    <property type="match status" value="1"/>
</dbReference>
<name>A0ABN8RXX2_9CNID</name>
<dbReference type="Proteomes" id="UP001159405">
    <property type="component" value="Unassembled WGS sequence"/>
</dbReference>
<dbReference type="Gene3D" id="1.10.443.10">
    <property type="entry name" value="Intergrase catalytic core"/>
    <property type="match status" value="1"/>
</dbReference>
<feature type="region of interest" description="Disordered" evidence="3">
    <location>
        <begin position="1"/>
        <end position="21"/>
    </location>
</feature>
<dbReference type="InterPro" id="IPR011010">
    <property type="entry name" value="DNA_brk_join_enz"/>
</dbReference>
<gene>
    <name evidence="5" type="ORF">PLOB_00030145</name>
</gene>
<keyword evidence="6" id="KW-1185">Reference proteome</keyword>
<dbReference type="InterPro" id="IPR013762">
    <property type="entry name" value="Integrase-like_cat_sf"/>
</dbReference>
<accession>A0ABN8RXX2</accession>
<protein>
    <recommendedName>
        <fullName evidence="4">Core-binding (CB) domain-containing protein</fullName>
    </recommendedName>
</protein>
<evidence type="ECO:0000256" key="3">
    <source>
        <dbReference type="SAM" id="MobiDB-lite"/>
    </source>
</evidence>
<evidence type="ECO:0000313" key="6">
    <source>
        <dbReference type="Proteomes" id="UP001159405"/>
    </source>
</evidence>
<dbReference type="Gene3D" id="1.10.150.130">
    <property type="match status" value="1"/>
</dbReference>
<dbReference type="SUPFAM" id="SSF47823">
    <property type="entry name" value="lambda integrase-like, N-terminal domain"/>
    <property type="match status" value="1"/>
</dbReference>
<reference evidence="5 6" key="1">
    <citation type="submission" date="2022-05" db="EMBL/GenBank/DDBJ databases">
        <authorList>
            <consortium name="Genoscope - CEA"/>
            <person name="William W."/>
        </authorList>
    </citation>
    <scope>NUCLEOTIDE SEQUENCE [LARGE SCALE GENOMIC DNA]</scope>
</reference>
<dbReference type="PANTHER" id="PTHR34605:SF3">
    <property type="entry name" value="P CELL-TYPE AGGLUTINATION PROTEIN MAP4-LIKE-RELATED"/>
    <property type="match status" value="1"/>
</dbReference>
<dbReference type="InterPro" id="IPR010998">
    <property type="entry name" value="Integrase_recombinase_N"/>
</dbReference>
<comment type="caution">
    <text evidence="5">The sequence shown here is derived from an EMBL/GenBank/DDBJ whole genome shotgun (WGS) entry which is preliminary data.</text>
</comment>
<proteinExistence type="predicted"/>
<sequence length="351" mass="38992">MIELTHGAFSQPGPSCRPSPMSCTPNNVGDLNADIQKYLRLSVAASTKQTYTSGERRFLDFCTLHSPHRSTYLPTNEETLIQYVAYLAKTIKHSSIKGYLAAVRHLHIRSGYDLDLKKFLRLQLICRGIKRSQGDSTRIRLPITINHLKLFFQLLAIPTSPSYDSIMVWAAMTLAFFGFLRLGEMTCNSPYSSTRHLSPGDVTFFPSIQNPDHMSVRIKISKTDPFRSGQTIVIGKTDQRVCPVLAMTNYLSYRGTTLGPLFQYLSGAPLTKAGLTSETRQLLSMSGFQPSQYAGHSYRIGAATTSASVGLPPWLIKTLGRWSSDCYERYVQCPPSLLSGVSCQLLGDTLN</sequence>
<keyword evidence="2" id="KW-0233">DNA recombination</keyword>
<dbReference type="InterPro" id="IPR044068">
    <property type="entry name" value="CB"/>
</dbReference>
<evidence type="ECO:0000256" key="2">
    <source>
        <dbReference type="ARBA" id="ARBA00023172"/>
    </source>
</evidence>
<evidence type="ECO:0000259" key="4">
    <source>
        <dbReference type="PROSITE" id="PS51900"/>
    </source>
</evidence>
<evidence type="ECO:0000313" key="5">
    <source>
        <dbReference type="EMBL" id="CAH3184312.1"/>
    </source>
</evidence>
<evidence type="ECO:0000256" key="1">
    <source>
        <dbReference type="ARBA" id="ARBA00023125"/>
    </source>
</evidence>
<dbReference type="InterPro" id="IPR052925">
    <property type="entry name" value="Phage_Integrase-like_Recomb"/>
</dbReference>
<feature type="domain" description="Core-binding (CB)" evidence="4">
    <location>
        <begin position="26"/>
        <end position="111"/>
    </location>
</feature>
<dbReference type="PROSITE" id="PS51900">
    <property type="entry name" value="CB"/>
    <property type="match status" value="1"/>
</dbReference>
<dbReference type="EMBL" id="CALNXK010000383">
    <property type="protein sequence ID" value="CAH3184312.1"/>
    <property type="molecule type" value="Genomic_DNA"/>
</dbReference>
<dbReference type="SUPFAM" id="SSF56349">
    <property type="entry name" value="DNA breaking-rejoining enzymes"/>
    <property type="match status" value="1"/>
</dbReference>
<keyword evidence="1" id="KW-0238">DNA-binding</keyword>
<organism evidence="5 6">
    <name type="scientific">Porites lobata</name>
    <dbReference type="NCBI Taxonomy" id="104759"/>
    <lineage>
        <taxon>Eukaryota</taxon>
        <taxon>Metazoa</taxon>
        <taxon>Cnidaria</taxon>
        <taxon>Anthozoa</taxon>
        <taxon>Hexacorallia</taxon>
        <taxon>Scleractinia</taxon>
        <taxon>Fungiina</taxon>
        <taxon>Poritidae</taxon>
        <taxon>Porites</taxon>
    </lineage>
</organism>